<name>A0A2V3IVR3_9FLOR</name>
<proteinExistence type="predicted"/>
<evidence type="ECO:0000313" key="1">
    <source>
        <dbReference type="EMBL" id="PXF46224.1"/>
    </source>
</evidence>
<accession>A0A2V3IVR3</accession>
<comment type="caution">
    <text evidence="1">The sequence shown here is derived from an EMBL/GenBank/DDBJ whole genome shotgun (WGS) entry which is preliminary data.</text>
</comment>
<evidence type="ECO:0000313" key="2">
    <source>
        <dbReference type="Proteomes" id="UP000247409"/>
    </source>
</evidence>
<protein>
    <submittedName>
        <fullName evidence="1">Uncharacterized protein</fullName>
    </submittedName>
</protein>
<dbReference type="STRING" id="448386.A0A2V3IVR3"/>
<keyword evidence="2" id="KW-1185">Reference proteome</keyword>
<reference evidence="1 2" key="1">
    <citation type="journal article" date="2018" name="Mol. Biol. Evol.">
        <title>Analysis of the draft genome of the red seaweed Gracilariopsis chorda provides insights into genome size evolution in Rhodophyta.</title>
        <authorList>
            <person name="Lee J."/>
            <person name="Yang E.C."/>
            <person name="Graf L."/>
            <person name="Yang J.H."/>
            <person name="Qiu H."/>
            <person name="Zel Zion U."/>
            <person name="Chan C.X."/>
            <person name="Stephens T.G."/>
            <person name="Weber A.P.M."/>
            <person name="Boo G.H."/>
            <person name="Boo S.M."/>
            <person name="Kim K.M."/>
            <person name="Shin Y."/>
            <person name="Jung M."/>
            <person name="Lee S.J."/>
            <person name="Yim H.S."/>
            <person name="Lee J.H."/>
            <person name="Bhattacharya D."/>
            <person name="Yoon H.S."/>
        </authorList>
    </citation>
    <scope>NUCLEOTIDE SEQUENCE [LARGE SCALE GENOMIC DNA]</scope>
    <source>
        <strain evidence="1 2">SKKU-2015</strain>
        <tissue evidence="1">Whole body</tissue>
    </source>
</reference>
<organism evidence="1 2">
    <name type="scientific">Gracilariopsis chorda</name>
    <dbReference type="NCBI Taxonomy" id="448386"/>
    <lineage>
        <taxon>Eukaryota</taxon>
        <taxon>Rhodophyta</taxon>
        <taxon>Florideophyceae</taxon>
        <taxon>Rhodymeniophycidae</taxon>
        <taxon>Gracilariales</taxon>
        <taxon>Gracilariaceae</taxon>
        <taxon>Gracilariopsis</taxon>
    </lineage>
</organism>
<dbReference type="OrthoDB" id="2342176at2759"/>
<dbReference type="Proteomes" id="UP000247409">
    <property type="component" value="Unassembled WGS sequence"/>
</dbReference>
<dbReference type="EMBL" id="NBIV01000042">
    <property type="protein sequence ID" value="PXF46224.1"/>
    <property type="molecule type" value="Genomic_DNA"/>
</dbReference>
<sequence length="430" mass="48691">MLVPRGDFSHFNKPECRLGGPKHSPNDSCSGPCIPTSSWQHNPHPATTTFRRAQNTSIVWTKNNHHGGFVRLTLVPKHLRMHHSAHQQYAFRYLCFDSDLHHCSFDTSSQRTCGTEQLLFRATVQIPPTFPDGEYVLGWAWYGGLNWYGLHSYFADYWSCANVVIKGGPFQKSYTPVFQPGDNLSRNDPHNPACWAAVNNIGICVREPCLHHQGAYIKPWPFNESRLPDPIQTALSPYSNPFHNPYRDGLPTYGPHVAYVTQIKLIDLHSQSVLDTHFYRDVSVQPHMQLTFRAFTKGDVRCVDFFMNDVFINRERIAPYLMFGDRRGTVLSWANPLLDEWIKLNVSVHTAGAGATTSVVYWFRLKMSTMQVQPHQNNTLSPSTAGDMSVHPNISVDPNMSLDSNMSVDPNMGVDPNMNPGHNMTFGHSH</sequence>
<dbReference type="AlphaFoldDB" id="A0A2V3IVR3"/>
<gene>
    <name evidence="1" type="ORF">BWQ96_04009</name>
</gene>